<dbReference type="InterPro" id="IPR019546">
    <property type="entry name" value="TAT_signal_bac_arc"/>
</dbReference>
<dbReference type="InterPro" id="IPR006657">
    <property type="entry name" value="MoPterin_dinucl-bd_dom"/>
</dbReference>
<dbReference type="STRING" id="360411.AC812_06895"/>
<dbReference type="Gene3D" id="3.40.50.740">
    <property type="match status" value="1"/>
</dbReference>
<keyword evidence="3" id="KW-0500">Molybdenum</keyword>
<dbReference type="InterPro" id="IPR050612">
    <property type="entry name" value="Prok_Mopterin_Oxidored"/>
</dbReference>
<dbReference type="OrthoDB" id="9779457at2"/>
<keyword evidence="5" id="KW-0732">Signal</keyword>
<dbReference type="PANTHER" id="PTHR43742">
    <property type="entry name" value="TRIMETHYLAMINE-N-OXIDE REDUCTASE"/>
    <property type="match status" value="1"/>
</dbReference>
<evidence type="ECO:0000313" key="10">
    <source>
        <dbReference type="EMBL" id="KPL76378.1"/>
    </source>
</evidence>
<dbReference type="Pfam" id="PF00384">
    <property type="entry name" value="Molybdopterin"/>
    <property type="match status" value="1"/>
</dbReference>
<accession>A0A0N8GMV8</accession>
<dbReference type="GO" id="GO:0043546">
    <property type="term" value="F:molybdopterin cofactor binding"/>
    <property type="evidence" value="ECO:0007669"/>
    <property type="project" value="InterPro"/>
</dbReference>
<keyword evidence="7" id="KW-0408">Iron</keyword>
<dbReference type="PROSITE" id="PS51257">
    <property type="entry name" value="PROKAR_LIPOPROTEIN"/>
    <property type="match status" value="1"/>
</dbReference>
<evidence type="ECO:0000256" key="6">
    <source>
        <dbReference type="ARBA" id="ARBA00023002"/>
    </source>
</evidence>
<evidence type="ECO:0000259" key="9">
    <source>
        <dbReference type="PROSITE" id="PS51669"/>
    </source>
</evidence>
<dbReference type="GO" id="GO:0046872">
    <property type="term" value="F:metal ion binding"/>
    <property type="evidence" value="ECO:0007669"/>
    <property type="project" value="UniProtKB-KW"/>
</dbReference>
<gene>
    <name evidence="10" type="ORF">AC812_06895</name>
</gene>
<comment type="similarity">
    <text evidence="1">Belongs to the prokaryotic molybdopterin-containing oxidoreductase family.</text>
</comment>
<keyword evidence="4" id="KW-0479">Metal-binding</keyword>
<dbReference type="Pfam" id="PF01568">
    <property type="entry name" value="Molydop_binding"/>
    <property type="match status" value="1"/>
</dbReference>
<evidence type="ECO:0000256" key="4">
    <source>
        <dbReference type="ARBA" id="ARBA00022723"/>
    </source>
</evidence>
<dbReference type="RefSeq" id="WP_061919446.1">
    <property type="nucleotide sequence ID" value="NZ_DF967971.1"/>
</dbReference>
<reference evidence="10 11" key="1">
    <citation type="submission" date="2015-07" db="EMBL/GenBank/DDBJ databases">
        <title>Draft genome of Bellilinea caldifistulae DSM 17877.</title>
        <authorList>
            <person name="Hemp J."/>
            <person name="Ward L.M."/>
            <person name="Pace L.A."/>
            <person name="Fischer W.W."/>
        </authorList>
    </citation>
    <scope>NUCLEOTIDE SEQUENCE [LARGE SCALE GENOMIC DNA]</scope>
    <source>
        <strain evidence="10 11">GOMI-1</strain>
    </source>
</reference>
<dbReference type="Gene3D" id="3.40.228.10">
    <property type="entry name" value="Dimethylsulfoxide Reductase, domain 2"/>
    <property type="match status" value="1"/>
</dbReference>
<evidence type="ECO:0000256" key="5">
    <source>
        <dbReference type="ARBA" id="ARBA00022729"/>
    </source>
</evidence>
<organism evidence="10 11">
    <name type="scientific">Bellilinea caldifistulae</name>
    <dbReference type="NCBI Taxonomy" id="360411"/>
    <lineage>
        <taxon>Bacteria</taxon>
        <taxon>Bacillati</taxon>
        <taxon>Chloroflexota</taxon>
        <taxon>Anaerolineae</taxon>
        <taxon>Anaerolineales</taxon>
        <taxon>Anaerolineaceae</taxon>
        <taxon>Bellilinea</taxon>
    </lineage>
</organism>
<dbReference type="EMBL" id="LGHJ01000012">
    <property type="protein sequence ID" value="KPL76378.1"/>
    <property type="molecule type" value="Genomic_DNA"/>
</dbReference>
<dbReference type="AlphaFoldDB" id="A0A0N8GMV8"/>
<name>A0A0N8GMV8_9CHLR</name>
<sequence>MSNTLSRRDFLKLSGLGAAVSAVLTGCGPMARYIVRKPYTSMPEYNQTGLSTYYASTCRECPAGCGIIVRTKEGRAITIEGNPQHPVNRGRLCSRGVTAQQGLYNPDRIRGPVFQARGDAGRAKAITWDEALNVVQQALASSPDQIAFLLGAAPDHLFDLVSEMTATLGAPAPVRYNALTTFEGRTTLLEAARLTFGEETLPYFDLANADVTFAFGANFLENWLSPVAYTRAYGEFRQGRPTRRGYLVVFEARQSLTAGNADEWIPIRPGSEAILAAVFNRLVAEARGKPVSPAFSTVTVSAAAAASGVSEEKIRQLAQLFAAASHPLAIPGGSALAQADGLMTARSLLYLNAVVENLGQPGGVFLTPAQVAATDFAAVKELVRRMTDSKVKVLFIHGVNPLFELPGALGFGEALAKVPLVISFASFPDETALASDYILPDHTPLESFGYQRVLAGSDRPAYSSFQPVVVPLYDTRATADVLLAAVKQLGMAAAQAFPYKDEVEYIQQKLLPLIEAGGFYTAPEIFTFWSRWLQYGGWWKPQAELSAPRQAVPPEEAFPFTPPVELEEGKQFYLITFPNHFGDGSGANRPWLQELPDWMTTVTWNSWVEIHPKTAEELGLHDDDVVRISTPFGFVEASVYRYPAIRPDTIAIPFGQGHTALGRWAEGRGCNPAQVLPTTTNAAGDLTFGSVVATILPTGKRRPLARVESKEGIYGEH</sequence>
<protein>
    <recommendedName>
        <fullName evidence="9">4Fe-4S Mo/W bis-MGD-type domain-containing protein</fullName>
    </recommendedName>
</protein>
<dbReference type="Proteomes" id="UP000050514">
    <property type="component" value="Unassembled WGS sequence"/>
</dbReference>
<dbReference type="Gene3D" id="2.40.40.20">
    <property type="match status" value="1"/>
</dbReference>
<dbReference type="GO" id="GO:0016491">
    <property type="term" value="F:oxidoreductase activity"/>
    <property type="evidence" value="ECO:0007669"/>
    <property type="project" value="UniProtKB-KW"/>
</dbReference>
<comment type="caution">
    <text evidence="10">The sequence shown here is derived from an EMBL/GenBank/DDBJ whole genome shotgun (WGS) entry which is preliminary data.</text>
</comment>
<dbReference type="GO" id="GO:0051539">
    <property type="term" value="F:4 iron, 4 sulfur cluster binding"/>
    <property type="evidence" value="ECO:0007669"/>
    <property type="project" value="UniProtKB-KW"/>
</dbReference>
<dbReference type="SUPFAM" id="SSF53706">
    <property type="entry name" value="Formate dehydrogenase/DMSO reductase, domains 1-3"/>
    <property type="match status" value="1"/>
</dbReference>
<dbReference type="InterPro" id="IPR009010">
    <property type="entry name" value="Asp_de-COase-like_dom_sf"/>
</dbReference>
<dbReference type="InterPro" id="IPR006311">
    <property type="entry name" value="TAT_signal"/>
</dbReference>
<dbReference type="InterPro" id="IPR006963">
    <property type="entry name" value="Mopterin_OxRdtase_4Fe-4S_dom"/>
</dbReference>
<dbReference type="PROSITE" id="PS51669">
    <property type="entry name" value="4FE4S_MOW_BIS_MGD"/>
    <property type="match status" value="1"/>
</dbReference>
<proteinExistence type="inferred from homology"/>
<dbReference type="Gene3D" id="2.20.25.90">
    <property type="entry name" value="ADC-like domains"/>
    <property type="match status" value="1"/>
</dbReference>
<dbReference type="PROSITE" id="PS51318">
    <property type="entry name" value="TAT"/>
    <property type="match status" value="1"/>
</dbReference>
<dbReference type="Pfam" id="PF04879">
    <property type="entry name" value="Molybdop_Fe4S4"/>
    <property type="match status" value="1"/>
</dbReference>
<feature type="domain" description="4Fe-4S Mo/W bis-MGD-type" evidence="9">
    <location>
        <begin position="51"/>
        <end position="107"/>
    </location>
</feature>
<evidence type="ECO:0000256" key="1">
    <source>
        <dbReference type="ARBA" id="ARBA00010312"/>
    </source>
</evidence>
<evidence type="ECO:0000256" key="2">
    <source>
        <dbReference type="ARBA" id="ARBA00022485"/>
    </source>
</evidence>
<evidence type="ECO:0000313" key="11">
    <source>
        <dbReference type="Proteomes" id="UP000050514"/>
    </source>
</evidence>
<dbReference type="Gene3D" id="3.30.2070.10">
    <property type="entry name" value="Formate dehydrogenase/DMSO reductase"/>
    <property type="match status" value="1"/>
</dbReference>
<keyword evidence="11" id="KW-1185">Reference proteome</keyword>
<keyword evidence="6" id="KW-0560">Oxidoreductase</keyword>
<dbReference type="InterPro" id="IPR006656">
    <property type="entry name" value="Mopterin_OxRdtase"/>
</dbReference>
<evidence type="ECO:0000256" key="8">
    <source>
        <dbReference type="ARBA" id="ARBA00023014"/>
    </source>
</evidence>
<dbReference type="PANTHER" id="PTHR43742:SF9">
    <property type="entry name" value="TETRATHIONATE REDUCTASE SUBUNIT A"/>
    <property type="match status" value="1"/>
</dbReference>
<dbReference type="NCBIfam" id="TIGR01409">
    <property type="entry name" value="TAT_signal_seq"/>
    <property type="match status" value="1"/>
</dbReference>
<dbReference type="SUPFAM" id="SSF50692">
    <property type="entry name" value="ADC-like"/>
    <property type="match status" value="1"/>
</dbReference>
<dbReference type="SMART" id="SM00926">
    <property type="entry name" value="Molybdop_Fe4S4"/>
    <property type="match status" value="1"/>
</dbReference>
<keyword evidence="2" id="KW-0004">4Fe-4S</keyword>
<evidence type="ECO:0000256" key="3">
    <source>
        <dbReference type="ARBA" id="ARBA00022505"/>
    </source>
</evidence>
<keyword evidence="8" id="KW-0411">Iron-sulfur</keyword>
<evidence type="ECO:0000256" key="7">
    <source>
        <dbReference type="ARBA" id="ARBA00023004"/>
    </source>
</evidence>